<dbReference type="Gene3D" id="3.10.490.10">
    <property type="entry name" value="Gamma-glutamyl cyclotransferase-like"/>
    <property type="match status" value="1"/>
</dbReference>
<keyword evidence="3" id="KW-1185">Reference proteome</keyword>
<evidence type="ECO:0000313" key="3">
    <source>
        <dbReference type="Proteomes" id="UP000481033"/>
    </source>
</evidence>
<dbReference type="InterPro" id="IPR013024">
    <property type="entry name" value="GGCT-like"/>
</dbReference>
<dbReference type="InterPro" id="IPR009288">
    <property type="entry name" value="AIG2-like_dom"/>
</dbReference>
<dbReference type="SUPFAM" id="SSF110857">
    <property type="entry name" value="Gamma-glutamyl cyclotransferase-like"/>
    <property type="match status" value="1"/>
</dbReference>
<organism evidence="2 3">
    <name type="scientific">Adonisia turfae CCMR0081</name>
    <dbReference type="NCBI Taxonomy" id="2292702"/>
    <lineage>
        <taxon>Bacteria</taxon>
        <taxon>Bacillati</taxon>
        <taxon>Cyanobacteriota</taxon>
        <taxon>Adonisia</taxon>
        <taxon>Adonisia turfae</taxon>
    </lineage>
</organism>
<gene>
    <name evidence="2" type="ORF">DXZ20_22610</name>
</gene>
<dbReference type="EMBL" id="QXHD01000004">
    <property type="protein sequence ID" value="NEZ58385.1"/>
    <property type="molecule type" value="Genomic_DNA"/>
</dbReference>
<sequence length="138" mass="15672">MGTIDVFVYGTLKPEGIYYQQYCAAYLKQSQPAQVQGLLYDLPHLGYPTMTMGDGWVKGYLLTLDATAMARLDYLEGYNPDEYQNMSIDDIEEEYTRQRAMVFNLAGQPIGEAWIYLMDKPPIGAVWVASGEWEAYAK</sequence>
<accession>A0A6M0RQ59</accession>
<dbReference type="RefSeq" id="WP_163670958.1">
    <property type="nucleotide sequence ID" value="NZ_QXHD01000004.1"/>
</dbReference>
<evidence type="ECO:0000313" key="2">
    <source>
        <dbReference type="EMBL" id="NEZ58385.1"/>
    </source>
</evidence>
<dbReference type="Pfam" id="PF06094">
    <property type="entry name" value="GGACT"/>
    <property type="match status" value="1"/>
</dbReference>
<name>A0A6M0RQ59_9CYAN</name>
<evidence type="ECO:0000259" key="1">
    <source>
        <dbReference type="Pfam" id="PF06094"/>
    </source>
</evidence>
<reference evidence="2 3" key="1">
    <citation type="journal article" date="2020" name="Microb. Ecol.">
        <title>Ecogenomics of the Marine Benthic Filamentous Cyanobacterium Adonisia.</title>
        <authorList>
            <person name="Walter J.M."/>
            <person name="Coutinho F.H."/>
            <person name="Leomil L."/>
            <person name="Hargreaves P.I."/>
            <person name="Campeao M.E."/>
            <person name="Vieira V.V."/>
            <person name="Silva B.S."/>
            <person name="Fistarol G.O."/>
            <person name="Salomon P.S."/>
            <person name="Sawabe T."/>
            <person name="Mino S."/>
            <person name="Hosokawa M."/>
            <person name="Miyashita H."/>
            <person name="Maruyama F."/>
            <person name="van Verk M.C."/>
            <person name="Dutilh B.E."/>
            <person name="Thompson C.C."/>
            <person name="Thompson F.L."/>
        </authorList>
    </citation>
    <scope>NUCLEOTIDE SEQUENCE [LARGE SCALE GENOMIC DNA]</scope>
    <source>
        <strain evidence="2 3">CCMR0081</strain>
    </source>
</reference>
<dbReference type="InterPro" id="IPR036568">
    <property type="entry name" value="GGCT-like_sf"/>
</dbReference>
<dbReference type="GO" id="GO:0016740">
    <property type="term" value="F:transferase activity"/>
    <property type="evidence" value="ECO:0007669"/>
    <property type="project" value="UniProtKB-KW"/>
</dbReference>
<keyword evidence="2" id="KW-0808">Transferase</keyword>
<dbReference type="AlphaFoldDB" id="A0A6M0RQ59"/>
<proteinExistence type="predicted"/>
<protein>
    <submittedName>
        <fullName evidence="2">Gamma-glutamylcyclotransferase</fullName>
    </submittedName>
</protein>
<feature type="domain" description="Gamma-glutamylcyclotransferase AIG2-like" evidence="1">
    <location>
        <begin position="6"/>
        <end position="134"/>
    </location>
</feature>
<dbReference type="CDD" id="cd06661">
    <property type="entry name" value="GGCT_like"/>
    <property type="match status" value="1"/>
</dbReference>
<dbReference type="Proteomes" id="UP000481033">
    <property type="component" value="Unassembled WGS sequence"/>
</dbReference>
<comment type="caution">
    <text evidence="2">The sequence shown here is derived from an EMBL/GenBank/DDBJ whole genome shotgun (WGS) entry which is preliminary data.</text>
</comment>